<keyword evidence="2" id="KW-0285">Flavoprotein</keyword>
<dbReference type="Gene3D" id="3.30.390.30">
    <property type="match status" value="1"/>
</dbReference>
<accession>A0A923SX51</accession>
<dbReference type="InterPro" id="IPR036866">
    <property type="entry name" value="RibonucZ/Hydroxyglut_hydro"/>
</dbReference>
<dbReference type="Pfam" id="PF07992">
    <property type="entry name" value="Pyr_redox_2"/>
    <property type="match status" value="1"/>
</dbReference>
<dbReference type="InterPro" id="IPR041575">
    <property type="entry name" value="Rubredoxin_C"/>
</dbReference>
<evidence type="ECO:0000313" key="5">
    <source>
        <dbReference type="EMBL" id="MBC6680983.1"/>
    </source>
</evidence>
<dbReference type="SUPFAM" id="SSF56281">
    <property type="entry name" value="Metallo-hydrolase/oxidoreductase"/>
    <property type="match status" value="1"/>
</dbReference>
<dbReference type="InterPro" id="IPR029039">
    <property type="entry name" value="Flavoprotein-like_sf"/>
</dbReference>
<dbReference type="Pfam" id="PF18267">
    <property type="entry name" value="Rubredoxin_C"/>
    <property type="match status" value="1"/>
</dbReference>
<reference evidence="5" key="1">
    <citation type="submission" date="2020-08" db="EMBL/GenBank/DDBJ databases">
        <title>Genome public.</title>
        <authorList>
            <person name="Liu C."/>
            <person name="Sun Q."/>
        </authorList>
    </citation>
    <scope>NUCLEOTIDE SEQUENCE</scope>
    <source>
        <strain evidence="5">BX12</strain>
    </source>
</reference>
<gene>
    <name evidence="5" type="ORF">H9L42_14260</name>
</gene>
<dbReference type="PROSITE" id="PS50902">
    <property type="entry name" value="FLAVODOXIN_LIKE"/>
    <property type="match status" value="1"/>
</dbReference>
<dbReference type="PANTHER" id="PTHR43429">
    <property type="entry name" value="PYRIDINE NUCLEOTIDE-DISULFIDE OXIDOREDUCTASE DOMAIN-CONTAINING"/>
    <property type="match status" value="1"/>
</dbReference>
<keyword evidence="3" id="KW-0274">FAD</keyword>
<dbReference type="GO" id="GO:0010181">
    <property type="term" value="F:FMN binding"/>
    <property type="evidence" value="ECO:0007669"/>
    <property type="project" value="InterPro"/>
</dbReference>
<dbReference type="InterPro" id="IPR008254">
    <property type="entry name" value="Flavodoxin/NO_synth"/>
</dbReference>
<keyword evidence="6" id="KW-1185">Reference proteome</keyword>
<dbReference type="Proteomes" id="UP000602647">
    <property type="component" value="Unassembled WGS sequence"/>
</dbReference>
<dbReference type="InterPro" id="IPR001226">
    <property type="entry name" value="Flavodoxin_CS"/>
</dbReference>
<comment type="caution">
    <text evidence="5">The sequence shown here is derived from an EMBL/GenBank/DDBJ whole genome shotgun (WGS) entry which is preliminary data.</text>
</comment>
<dbReference type="Gene3D" id="3.50.50.60">
    <property type="entry name" value="FAD/NAD(P)-binding domain"/>
    <property type="match status" value="2"/>
</dbReference>
<dbReference type="GO" id="GO:0009055">
    <property type="term" value="F:electron transfer activity"/>
    <property type="evidence" value="ECO:0007669"/>
    <property type="project" value="InterPro"/>
</dbReference>
<dbReference type="EMBL" id="JACRYT010000023">
    <property type="protein sequence ID" value="MBC6680983.1"/>
    <property type="molecule type" value="Genomic_DNA"/>
</dbReference>
<evidence type="ECO:0000313" key="6">
    <source>
        <dbReference type="Proteomes" id="UP000602647"/>
    </source>
</evidence>
<dbReference type="SUPFAM" id="SSF51905">
    <property type="entry name" value="FAD/NAD(P)-binding domain"/>
    <property type="match status" value="1"/>
</dbReference>
<dbReference type="PROSITE" id="PS00201">
    <property type="entry name" value="FLAVODOXIN"/>
    <property type="match status" value="1"/>
</dbReference>
<dbReference type="PANTHER" id="PTHR43429:SF3">
    <property type="entry name" value="NITRITE REDUCTASE [NAD(P)H]"/>
    <property type="match status" value="1"/>
</dbReference>
<sequence>MERSNGKGPVLCEREAGTGFNIYKVRGSRYTAVLDGGKVSHDFLRDTDFLILNRCSPDRMEGMRNILDLNPDIQIIGTKVTLNFTQEFLGRTFQKRMIRDGDCLDLGDVTLHFVCVPNITWSRHQNRTWRKAYKFLQMPNWQWIDSLYTYIPEEKTVFSGQTFSAKDGSRRTMYLEDLALFREQVKKAVERIRQLDAETIRPEKGRALSLRTAVSEYQEWIDERNTETGNKQAVVLYRSDFGCTKQLAEWVAKGIEKNRDLEVSLISLAESPENLKDLLYRADGIAMGVPTNQEDCEKSMRLLTAELSPSYCRGKLGMAFGSFSYQPKGVSNMLRRMEQLQMRVLKEDFSVRFQPQPEELERAEFLGEHFGKCILAGEVLPILEMPAEEHINRIETNRRFVIIGNGAAGTTAAEELRKRDRTCTIEIIGDEPLPGYNRQMLTKGVLNEISHKNMMLRPRDWYEKQQIDVTLLAAAERIDPDKKQVFLSDGTDRRYDKLIIATGAEPAIPDIRGTEKQGAFTIHKVEAVDKMRTYLRESQARDIVIAGGGILGMETVAELSGSGMNLTIVDSAPFLMASQLDPKAGELLAEAVEKKGIRVRVSAEISEILGDGSVSGVKLESGEILKAQAVIVCAGIWENGRILPENQSGAIVVDEKMRTKVKDVYACGDCAAFRGVNYGLWTQAVEMAKVAAANAAGEDARYRPVVPAVTYAGLGLSLFAIGDTGKDREVFYAAKELDLPQQKIYKKLYFRNEKFCGGVLLGDVDMAPELVKAYEEKSAISELKL</sequence>
<dbReference type="InterPro" id="IPR036188">
    <property type="entry name" value="FAD/NAD-bd_sf"/>
</dbReference>
<dbReference type="RefSeq" id="WP_187304081.1">
    <property type="nucleotide sequence ID" value="NZ_JACRYT010000023.1"/>
</dbReference>
<name>A0A923SX51_9FIRM</name>
<dbReference type="Pfam" id="PF00258">
    <property type="entry name" value="Flavodoxin_1"/>
    <property type="match status" value="1"/>
</dbReference>
<dbReference type="PRINTS" id="PR00368">
    <property type="entry name" value="FADPNR"/>
</dbReference>
<evidence type="ECO:0000256" key="2">
    <source>
        <dbReference type="ARBA" id="ARBA00022630"/>
    </source>
</evidence>
<dbReference type="InterPro" id="IPR023753">
    <property type="entry name" value="FAD/NAD-binding_dom"/>
</dbReference>
<dbReference type="GO" id="GO:0016651">
    <property type="term" value="F:oxidoreductase activity, acting on NAD(P)H"/>
    <property type="evidence" value="ECO:0007669"/>
    <property type="project" value="UniProtKB-ARBA"/>
</dbReference>
<protein>
    <submittedName>
        <fullName evidence="5">FAD-dependent oxidoreductase</fullName>
    </submittedName>
</protein>
<dbReference type="PRINTS" id="PR00469">
    <property type="entry name" value="PNDRDTASEII"/>
</dbReference>
<feature type="domain" description="Flavodoxin-like" evidence="4">
    <location>
        <begin position="233"/>
        <end position="371"/>
    </location>
</feature>
<dbReference type="Gene3D" id="3.60.15.10">
    <property type="entry name" value="Ribonuclease Z/Hydroxyacylglutathione hydrolase-like"/>
    <property type="match status" value="2"/>
</dbReference>
<evidence type="ECO:0000256" key="1">
    <source>
        <dbReference type="ARBA" id="ARBA00001974"/>
    </source>
</evidence>
<dbReference type="InterPro" id="IPR016156">
    <property type="entry name" value="FAD/NAD-linked_Rdtase_dimer_sf"/>
</dbReference>
<dbReference type="SUPFAM" id="SSF52218">
    <property type="entry name" value="Flavoproteins"/>
    <property type="match status" value="1"/>
</dbReference>
<comment type="cofactor">
    <cofactor evidence="1">
        <name>FAD</name>
        <dbReference type="ChEBI" id="CHEBI:57692"/>
    </cofactor>
</comment>
<organism evidence="5 6">
    <name type="scientific">Zhenpiania hominis</name>
    <dbReference type="NCBI Taxonomy" id="2763644"/>
    <lineage>
        <taxon>Bacteria</taxon>
        <taxon>Bacillati</taxon>
        <taxon>Bacillota</taxon>
        <taxon>Clostridia</taxon>
        <taxon>Peptostreptococcales</taxon>
        <taxon>Anaerovoracaceae</taxon>
        <taxon>Zhenpiania</taxon>
    </lineage>
</organism>
<dbReference type="InterPro" id="IPR050260">
    <property type="entry name" value="FAD-bd_OxRdtase"/>
</dbReference>
<proteinExistence type="predicted"/>
<evidence type="ECO:0000256" key="3">
    <source>
        <dbReference type="ARBA" id="ARBA00022827"/>
    </source>
</evidence>
<dbReference type="Gene3D" id="3.40.50.360">
    <property type="match status" value="1"/>
</dbReference>
<evidence type="ECO:0000259" key="4">
    <source>
        <dbReference type="PROSITE" id="PS50902"/>
    </source>
</evidence>
<dbReference type="AlphaFoldDB" id="A0A923SX51"/>